<feature type="region of interest" description="Disordered" evidence="11">
    <location>
        <begin position="641"/>
        <end position="687"/>
    </location>
</feature>
<dbReference type="AlphaFoldDB" id="A0A8S8ZJ06"/>
<feature type="compositionally biased region" description="Low complexity" evidence="11">
    <location>
        <begin position="643"/>
        <end position="673"/>
    </location>
</feature>
<dbReference type="GO" id="GO:0061630">
    <property type="term" value="F:ubiquitin protein ligase activity"/>
    <property type="evidence" value="ECO:0007669"/>
    <property type="project" value="UniProtKB-EC"/>
</dbReference>
<comment type="caution">
    <text evidence="15">The sequence shown here is derived from an EMBL/GenBank/DDBJ whole genome shotgun (WGS) entry which is preliminary data.</text>
</comment>
<evidence type="ECO:0000313" key="16">
    <source>
        <dbReference type="Proteomes" id="UP000433876"/>
    </source>
</evidence>
<dbReference type="VEuPathDB" id="FungiDB:SMAC_05408"/>
<name>A0A8S8ZJ06_SORMA</name>
<protein>
    <recommendedName>
        <fullName evidence="3">RING-type E3 ubiquitin transferase</fullName>
        <ecNumber evidence="3">2.3.2.27</ecNumber>
    </recommendedName>
</protein>
<dbReference type="CDD" id="cd16454">
    <property type="entry name" value="RING-H2_PA-TM-RING"/>
    <property type="match status" value="1"/>
</dbReference>
<feature type="domain" description="RING-type" evidence="14">
    <location>
        <begin position="725"/>
        <end position="768"/>
    </location>
</feature>
<dbReference type="SMART" id="SM00184">
    <property type="entry name" value="RING"/>
    <property type="match status" value="1"/>
</dbReference>
<feature type="region of interest" description="Disordered" evidence="11">
    <location>
        <begin position="552"/>
        <end position="571"/>
    </location>
</feature>
<comment type="subcellular location">
    <subcellularLocation>
        <location evidence="2">Membrane</location>
        <topology evidence="2">Single-pass membrane protein</topology>
    </subcellularLocation>
</comment>
<feature type="compositionally biased region" description="Polar residues" evidence="11">
    <location>
        <begin position="338"/>
        <end position="354"/>
    </location>
</feature>
<evidence type="ECO:0000256" key="2">
    <source>
        <dbReference type="ARBA" id="ARBA00004167"/>
    </source>
</evidence>
<feature type="region of interest" description="Disordered" evidence="11">
    <location>
        <begin position="415"/>
        <end position="541"/>
    </location>
</feature>
<dbReference type="FunFam" id="3.30.40.10:FF:000364">
    <property type="entry name" value="Protease-associated PA domain protein"/>
    <property type="match status" value="1"/>
</dbReference>
<dbReference type="Gene3D" id="3.30.40.10">
    <property type="entry name" value="Zinc/RING finger domain, C3HC4 (zinc finger)"/>
    <property type="match status" value="1"/>
</dbReference>
<evidence type="ECO:0000256" key="10">
    <source>
        <dbReference type="PROSITE-ProRule" id="PRU00175"/>
    </source>
</evidence>
<dbReference type="InterPro" id="IPR046450">
    <property type="entry name" value="PA_dom_sf"/>
</dbReference>
<dbReference type="SUPFAM" id="SSF52025">
    <property type="entry name" value="PA domain"/>
    <property type="match status" value="1"/>
</dbReference>
<dbReference type="GO" id="GO:0016020">
    <property type="term" value="C:membrane"/>
    <property type="evidence" value="ECO:0007669"/>
    <property type="project" value="UniProtKB-SubCell"/>
</dbReference>
<keyword evidence="13" id="KW-0732">Signal</keyword>
<evidence type="ECO:0000256" key="3">
    <source>
        <dbReference type="ARBA" id="ARBA00012483"/>
    </source>
</evidence>
<feature type="compositionally biased region" description="Basic residues" evidence="11">
    <location>
        <begin position="319"/>
        <end position="335"/>
    </location>
</feature>
<dbReference type="InterPro" id="IPR013083">
    <property type="entry name" value="Znf_RING/FYVE/PHD"/>
</dbReference>
<gene>
    <name evidence="15" type="ORF">SMACR_05408</name>
</gene>
<feature type="transmembrane region" description="Helical" evidence="12">
    <location>
        <begin position="596"/>
        <end position="616"/>
    </location>
</feature>
<keyword evidence="7" id="KW-0862">Zinc</keyword>
<evidence type="ECO:0000256" key="12">
    <source>
        <dbReference type="SAM" id="Phobius"/>
    </source>
</evidence>
<evidence type="ECO:0000313" key="15">
    <source>
        <dbReference type="EMBL" id="KAA8630687.1"/>
    </source>
</evidence>
<evidence type="ECO:0000256" key="11">
    <source>
        <dbReference type="SAM" id="MobiDB-lite"/>
    </source>
</evidence>
<sequence length="865" mass="92488">MRTPRVAILVLFFSASVFLFCRAIASSRRASPAVSHLSPEPSGLRSFFSFRAPFTLFPPNAAISLFDDNSTFFPARPAIFGPPLPKDGLSGQLWAGSGFTDDNLQDGVGEGELGCSDVVGWEGAPGRLSIKMPKQSPTGDTTGGTTSDHKRFKRSNIVGGPGVDHKTTSKIHSSKLDVETVVDDGTDDYLHQGFRTDKDAFVDTLTSSSSGHADIQSIQETAEITGKIVLLSRGGCGFLEKVKWAQRRGAIALIVGDNQKGGPLIQMSARGNVDNVTIPSVFTSRTTAHLLSSLMQPGSFLQDILDESGYPVSNAQHSGKTKKRKSSKWPTKHARSLPATNAKRQLTKVTGPQGSVSESGAESSPSHRSWFSRLLHWGTGSDTATDKSRPPSSGSLDWVIVDDWSDEKDKVIKTGLDKASKSSGDDSALGSDSGRNREDGFQIGVQDWRDPDLASSSSKNSASSARLGGDSSADNEQQGGTSGASSKKSGKTSQSDGTGPQGGSITPGSGRYDPEALAGSQSGQRNSDSSPGSSGGLMSKIFGDDNGEDFFPYEASSSYTEKPSPSPAALNRAGHHEGLWITITPTSGASPFFDTLLVLVISPLITLTVVYALLILRAKIRRRRWRAPKSVVERLPVRTYHTVPRSPSQSSRVPSPSGASTPTTPLLQGPSRSSRPRSRTTTGVPEHADLLRVDSALQAARVPAHEKGATRASQWKKYMGRQRECAICLEEYVDGVSRVMSLPCGHEFHAECITPWLTTRRRTCPICKGDVVRSLARGSSSNPRYEPYRDDDSDEDDGGEASGSGDPMFRSDSPARNTDVEQGRAAASAPERGRDGFDVSDGWFSALSNSLGARPTFLSRRTDNS</sequence>
<dbReference type="InterPro" id="IPR001841">
    <property type="entry name" value="Znf_RING"/>
</dbReference>
<proteinExistence type="predicted"/>
<dbReference type="Pfam" id="PF13639">
    <property type="entry name" value="zf-RING_2"/>
    <property type="match status" value="1"/>
</dbReference>
<dbReference type="SMART" id="SM00744">
    <property type="entry name" value="RINGv"/>
    <property type="match status" value="1"/>
</dbReference>
<dbReference type="Gene3D" id="3.50.30.30">
    <property type="match status" value="1"/>
</dbReference>
<evidence type="ECO:0000256" key="9">
    <source>
        <dbReference type="ARBA" id="ARBA00023136"/>
    </source>
</evidence>
<keyword evidence="8 12" id="KW-1133">Transmembrane helix</keyword>
<dbReference type="InterPro" id="IPR003137">
    <property type="entry name" value="PA_domain"/>
</dbReference>
<feature type="compositionally biased region" description="Low complexity" evidence="11">
    <location>
        <begin position="477"/>
        <end position="498"/>
    </location>
</feature>
<evidence type="ECO:0000256" key="13">
    <source>
        <dbReference type="SAM" id="SignalP"/>
    </source>
</evidence>
<evidence type="ECO:0000259" key="14">
    <source>
        <dbReference type="PROSITE" id="PS50089"/>
    </source>
</evidence>
<keyword evidence="6 10" id="KW-0863">Zinc-finger</keyword>
<dbReference type="InterPro" id="IPR051653">
    <property type="entry name" value="E3_ligase_sorting_rcpt"/>
</dbReference>
<feature type="compositionally biased region" description="Low complexity" evidence="11">
    <location>
        <begin position="454"/>
        <end position="465"/>
    </location>
</feature>
<evidence type="ECO:0000256" key="7">
    <source>
        <dbReference type="ARBA" id="ARBA00022833"/>
    </source>
</evidence>
<feature type="compositionally biased region" description="Basic and acidic residues" evidence="11">
    <location>
        <begin position="415"/>
        <end position="424"/>
    </location>
</feature>
<evidence type="ECO:0000256" key="5">
    <source>
        <dbReference type="ARBA" id="ARBA00022723"/>
    </source>
</evidence>
<dbReference type="EMBL" id="NMPR01000097">
    <property type="protein sequence ID" value="KAA8630687.1"/>
    <property type="molecule type" value="Genomic_DNA"/>
</dbReference>
<dbReference type="PANTHER" id="PTHR47168">
    <property type="entry name" value="RING ZINC FINGER DOMAIN SUPERFAMILY PROTEIN-RELATED"/>
    <property type="match status" value="1"/>
</dbReference>
<reference evidence="15 16" key="1">
    <citation type="submission" date="2017-07" db="EMBL/GenBank/DDBJ databases">
        <title>Genome sequence of the Sordaria macrospora wild type strain R19027.</title>
        <authorList>
            <person name="Nowrousian M."/>
            <person name="Teichert I."/>
            <person name="Kueck U."/>
        </authorList>
    </citation>
    <scope>NUCLEOTIDE SEQUENCE [LARGE SCALE GENOMIC DNA]</scope>
    <source>
        <strain evidence="15 16">R19027</strain>
        <tissue evidence="15">Mycelium</tissue>
    </source>
</reference>
<feature type="compositionally biased region" description="Acidic residues" evidence="11">
    <location>
        <begin position="789"/>
        <end position="799"/>
    </location>
</feature>
<dbReference type="Proteomes" id="UP000433876">
    <property type="component" value="Unassembled WGS sequence"/>
</dbReference>
<keyword evidence="9 12" id="KW-0472">Membrane</keyword>
<feature type="region of interest" description="Disordered" evidence="11">
    <location>
        <begin position="126"/>
        <end position="168"/>
    </location>
</feature>
<feature type="compositionally biased region" description="Polar residues" evidence="11">
    <location>
        <begin position="519"/>
        <end position="532"/>
    </location>
</feature>
<dbReference type="GO" id="GO:0008270">
    <property type="term" value="F:zinc ion binding"/>
    <property type="evidence" value="ECO:0007669"/>
    <property type="project" value="UniProtKB-KW"/>
</dbReference>
<dbReference type="CDD" id="cd04813">
    <property type="entry name" value="PA_1"/>
    <property type="match status" value="1"/>
</dbReference>
<feature type="chain" id="PRO_5035914980" description="RING-type E3 ubiquitin transferase" evidence="13">
    <location>
        <begin position="24"/>
        <end position="865"/>
    </location>
</feature>
<feature type="region of interest" description="Disordered" evidence="11">
    <location>
        <begin position="311"/>
        <end position="367"/>
    </location>
</feature>
<feature type="region of interest" description="Disordered" evidence="11">
    <location>
        <begin position="776"/>
        <end position="839"/>
    </location>
</feature>
<dbReference type="SUPFAM" id="SSF57850">
    <property type="entry name" value="RING/U-box"/>
    <property type="match status" value="1"/>
</dbReference>
<dbReference type="EC" id="2.3.2.27" evidence="3"/>
<organism evidence="15 16">
    <name type="scientific">Sordaria macrospora</name>
    <dbReference type="NCBI Taxonomy" id="5147"/>
    <lineage>
        <taxon>Eukaryota</taxon>
        <taxon>Fungi</taxon>
        <taxon>Dikarya</taxon>
        <taxon>Ascomycota</taxon>
        <taxon>Pezizomycotina</taxon>
        <taxon>Sordariomycetes</taxon>
        <taxon>Sordariomycetidae</taxon>
        <taxon>Sordariales</taxon>
        <taxon>Sordariaceae</taxon>
        <taxon>Sordaria</taxon>
    </lineage>
</organism>
<keyword evidence="5" id="KW-0479">Metal-binding</keyword>
<keyword evidence="4 12" id="KW-0812">Transmembrane</keyword>
<dbReference type="InterPro" id="IPR011016">
    <property type="entry name" value="Znf_RING-CH"/>
</dbReference>
<evidence type="ECO:0000256" key="4">
    <source>
        <dbReference type="ARBA" id="ARBA00022692"/>
    </source>
</evidence>
<evidence type="ECO:0000256" key="8">
    <source>
        <dbReference type="ARBA" id="ARBA00022989"/>
    </source>
</evidence>
<accession>A0A8S8ZJ06</accession>
<dbReference type="PROSITE" id="PS50089">
    <property type="entry name" value="ZF_RING_2"/>
    <property type="match status" value="1"/>
</dbReference>
<evidence type="ECO:0000256" key="6">
    <source>
        <dbReference type="ARBA" id="ARBA00022771"/>
    </source>
</evidence>
<feature type="signal peptide" evidence="13">
    <location>
        <begin position="1"/>
        <end position="23"/>
    </location>
</feature>
<feature type="compositionally biased region" description="Low complexity" evidence="11">
    <location>
        <begin position="355"/>
        <end position="367"/>
    </location>
</feature>
<dbReference type="Pfam" id="PF02225">
    <property type="entry name" value="PA"/>
    <property type="match status" value="1"/>
</dbReference>
<dbReference type="PANTHER" id="PTHR47168:SF1">
    <property type="entry name" value="OS02G0798600 PROTEIN"/>
    <property type="match status" value="1"/>
</dbReference>
<evidence type="ECO:0000256" key="1">
    <source>
        <dbReference type="ARBA" id="ARBA00000900"/>
    </source>
</evidence>
<comment type="catalytic activity">
    <reaction evidence="1">
        <text>S-ubiquitinyl-[E2 ubiquitin-conjugating enzyme]-L-cysteine + [acceptor protein]-L-lysine = [E2 ubiquitin-conjugating enzyme]-L-cysteine + N(6)-ubiquitinyl-[acceptor protein]-L-lysine.</text>
        <dbReference type="EC" id="2.3.2.27"/>
    </reaction>
</comment>